<dbReference type="SUPFAM" id="SSF56300">
    <property type="entry name" value="Metallo-dependent phosphatases"/>
    <property type="match status" value="1"/>
</dbReference>
<organism evidence="6 7">
    <name type="scientific">Oricola thermophila</name>
    <dbReference type="NCBI Taxonomy" id="2742145"/>
    <lineage>
        <taxon>Bacteria</taxon>
        <taxon>Pseudomonadati</taxon>
        <taxon>Pseudomonadota</taxon>
        <taxon>Alphaproteobacteria</taxon>
        <taxon>Hyphomicrobiales</taxon>
        <taxon>Ahrensiaceae</taxon>
        <taxon>Oricola</taxon>
    </lineage>
</organism>
<comment type="similarity">
    <text evidence="4">Belongs to the cyclic nucleotide phosphodiesterase class-III family.</text>
</comment>
<proteinExistence type="inferred from homology"/>
<keyword evidence="1" id="KW-0479">Metal-binding</keyword>
<keyword evidence="3" id="KW-0408">Iron</keyword>
<dbReference type="Gene3D" id="3.60.21.10">
    <property type="match status" value="1"/>
</dbReference>
<evidence type="ECO:0000256" key="2">
    <source>
        <dbReference type="ARBA" id="ARBA00022801"/>
    </source>
</evidence>
<dbReference type="KEGG" id="orm:HTY61_00665"/>
<reference evidence="6 7" key="1">
    <citation type="submission" date="2020-06" db="EMBL/GenBank/DDBJ databases">
        <title>Oricola thermophila sp. nov. isolated from a tidal sediments.</title>
        <authorList>
            <person name="Kwon K.K."/>
            <person name="Yang S.-H."/>
            <person name="Park M.-J."/>
        </authorList>
    </citation>
    <scope>NUCLEOTIDE SEQUENCE [LARGE SCALE GENOMIC DNA]</scope>
    <source>
        <strain evidence="6 7">MEBiC13590</strain>
    </source>
</reference>
<dbReference type="InterPro" id="IPR029052">
    <property type="entry name" value="Metallo-depent_PP-like"/>
</dbReference>
<evidence type="ECO:0000256" key="4">
    <source>
        <dbReference type="ARBA" id="ARBA00025742"/>
    </source>
</evidence>
<name>A0A6N1V857_9HYPH</name>
<evidence type="ECO:0000313" key="6">
    <source>
        <dbReference type="EMBL" id="QKV17080.1"/>
    </source>
</evidence>
<protein>
    <submittedName>
        <fullName evidence="6">Metallophosphoesterase</fullName>
    </submittedName>
</protein>
<dbReference type="InterPro" id="IPR050884">
    <property type="entry name" value="CNP_phosphodiesterase-III"/>
</dbReference>
<feature type="domain" description="Calcineurin-like phosphoesterase" evidence="5">
    <location>
        <begin position="3"/>
        <end position="228"/>
    </location>
</feature>
<keyword evidence="2" id="KW-0378">Hydrolase</keyword>
<dbReference type="InterPro" id="IPR004843">
    <property type="entry name" value="Calcineurin-like_PHP"/>
</dbReference>
<dbReference type="CDD" id="cd00838">
    <property type="entry name" value="MPP_superfamily"/>
    <property type="match status" value="1"/>
</dbReference>
<sequence>MTFRLAHISDAHLAPLPPVRRRELFSKRITGYINWKRNRARHMAGDALDRLVAAMKGSAPDHVAVTGDLTNLALDAEIANAAAWLRGLGDPAAVSVVPGNHDAYVPGALARAVAAWHANMTSDAAAIPLTRHGFPFLRERGPAAIIGVNSAVATGPFMASGVFTRRQADGLSQVLEDARQKGLFRVVLIHHPPVRRAAAAHKRLYGIGLFQETIRKHGAELVLHGHTHLAQRNEIPGPGDLAVPVIGVPAAGEEPGGRRPAAAFNLFAIAGEPGRWQCSLEAHSLTGRTGTVAVTDRRVLYG</sequence>
<dbReference type="GO" id="GO:0046872">
    <property type="term" value="F:metal ion binding"/>
    <property type="evidence" value="ECO:0007669"/>
    <property type="project" value="UniProtKB-KW"/>
</dbReference>
<evidence type="ECO:0000256" key="1">
    <source>
        <dbReference type="ARBA" id="ARBA00022723"/>
    </source>
</evidence>
<dbReference type="RefSeq" id="WP_175274976.1">
    <property type="nucleotide sequence ID" value="NZ_CP054836.1"/>
</dbReference>
<dbReference type="Proteomes" id="UP000509367">
    <property type="component" value="Chromosome"/>
</dbReference>
<dbReference type="AlphaFoldDB" id="A0A6N1V857"/>
<dbReference type="GO" id="GO:0016787">
    <property type="term" value="F:hydrolase activity"/>
    <property type="evidence" value="ECO:0007669"/>
    <property type="project" value="UniProtKB-KW"/>
</dbReference>
<dbReference type="PANTHER" id="PTHR42988:SF2">
    <property type="entry name" value="CYCLIC NUCLEOTIDE PHOSPHODIESTERASE CBUA0032-RELATED"/>
    <property type="match status" value="1"/>
</dbReference>
<keyword evidence="7" id="KW-1185">Reference proteome</keyword>
<dbReference type="EMBL" id="CP054836">
    <property type="protein sequence ID" value="QKV17080.1"/>
    <property type="molecule type" value="Genomic_DNA"/>
</dbReference>
<accession>A0A6N1V857</accession>
<dbReference type="PANTHER" id="PTHR42988">
    <property type="entry name" value="PHOSPHOHYDROLASE"/>
    <property type="match status" value="1"/>
</dbReference>
<dbReference type="Pfam" id="PF00149">
    <property type="entry name" value="Metallophos"/>
    <property type="match status" value="1"/>
</dbReference>
<evidence type="ECO:0000313" key="7">
    <source>
        <dbReference type="Proteomes" id="UP000509367"/>
    </source>
</evidence>
<evidence type="ECO:0000259" key="5">
    <source>
        <dbReference type="Pfam" id="PF00149"/>
    </source>
</evidence>
<gene>
    <name evidence="6" type="ORF">HTY61_00665</name>
</gene>
<evidence type="ECO:0000256" key="3">
    <source>
        <dbReference type="ARBA" id="ARBA00023004"/>
    </source>
</evidence>